<protein>
    <submittedName>
        <fullName evidence="1">Uncharacterized protein</fullName>
    </submittedName>
</protein>
<dbReference type="VEuPathDB" id="FungiDB:An08g04940"/>
<dbReference type="KEGG" id="ang:An08g04940"/>
<proteinExistence type="predicted"/>
<dbReference type="GeneID" id="84591662"/>
<sequence length="131" mass="14198">METTNEIPTGGERPRAEVMTHVTSPREMMYRVAEKDVVVPDVQMRGNMHGCIKEPAKDTGLLVGELIAGRRILIGNDGVTHSLRVVAVVVIVSCGVDSLWDCGLDGDRVKSVSAGGNDDCCISSVEFRNWN</sequence>
<accession>A0AAJ8E217</accession>
<dbReference type="RefSeq" id="XP_059604009.1">
    <property type="nucleotide sequence ID" value="XM_059749030.1"/>
</dbReference>
<name>A0AAJ8E217_ASPNG</name>
<gene>
    <name evidence="1" type="ORF">An08g04940</name>
</gene>
<reference evidence="1" key="2">
    <citation type="submission" date="2025-08" db="UniProtKB">
        <authorList>
            <consortium name="RefSeq"/>
        </authorList>
    </citation>
    <scope>IDENTIFICATION</scope>
</reference>
<dbReference type="AlphaFoldDB" id="A0AAJ8E217"/>
<organism evidence="1">
    <name type="scientific">Aspergillus niger</name>
    <dbReference type="NCBI Taxonomy" id="5061"/>
    <lineage>
        <taxon>Eukaryota</taxon>
        <taxon>Fungi</taxon>
        <taxon>Dikarya</taxon>
        <taxon>Ascomycota</taxon>
        <taxon>Pezizomycotina</taxon>
        <taxon>Eurotiomycetes</taxon>
        <taxon>Eurotiomycetidae</taxon>
        <taxon>Eurotiales</taxon>
        <taxon>Aspergillaceae</taxon>
        <taxon>Aspergillus</taxon>
        <taxon>Aspergillus subgen. Circumdati</taxon>
    </lineage>
</organism>
<evidence type="ECO:0000313" key="1">
    <source>
        <dbReference type="RefSeq" id="XP_059604009.1"/>
    </source>
</evidence>
<reference evidence="1" key="1">
    <citation type="submission" date="2025-02" db="EMBL/GenBank/DDBJ databases">
        <authorList>
            <consortium name="NCBI Genome Project"/>
        </authorList>
    </citation>
    <scope>NUCLEOTIDE SEQUENCE</scope>
</reference>